<protein>
    <recommendedName>
        <fullName evidence="2">Segregation and condensation protein B</fullName>
    </recommendedName>
</protein>
<dbReference type="HAMAP" id="MF_01804">
    <property type="entry name" value="ScpB"/>
    <property type="match status" value="1"/>
</dbReference>
<comment type="subcellular location">
    <subcellularLocation>
        <location evidence="2">Cytoplasm</location>
    </subcellularLocation>
    <text evidence="2">Associated with two foci at the outer edges of the nucleoid region in young cells, and at four foci within both cell halves in older cells.</text>
</comment>
<dbReference type="PANTHER" id="PTHR34298">
    <property type="entry name" value="SEGREGATION AND CONDENSATION PROTEIN B"/>
    <property type="match status" value="1"/>
</dbReference>
<reference evidence="3 4" key="1">
    <citation type="submission" date="2021-06" db="EMBL/GenBank/DDBJ databases">
        <authorList>
            <person name="Sun Q."/>
            <person name="Li D."/>
        </authorList>
    </citation>
    <scope>NUCLEOTIDE SEQUENCE [LARGE SCALE GENOMIC DNA]</scope>
    <source>
        <strain evidence="3 4">MSJ-40</strain>
    </source>
</reference>
<accession>A0ABS6E3V4</accession>
<dbReference type="EMBL" id="JAHLPM010000004">
    <property type="protein sequence ID" value="MBU5437578.1"/>
    <property type="molecule type" value="Genomic_DNA"/>
</dbReference>
<dbReference type="NCBIfam" id="TIGR00281">
    <property type="entry name" value="SMC-Scp complex subunit ScpB"/>
    <property type="match status" value="1"/>
</dbReference>
<proteinExistence type="inferred from homology"/>
<dbReference type="RefSeq" id="WP_216517833.1">
    <property type="nucleotide sequence ID" value="NZ_JAHLPM010000004.1"/>
</dbReference>
<organism evidence="3 4">
    <name type="scientific">Tissierella simiarum</name>
    <dbReference type="NCBI Taxonomy" id="2841534"/>
    <lineage>
        <taxon>Bacteria</taxon>
        <taxon>Bacillati</taxon>
        <taxon>Bacillota</taxon>
        <taxon>Tissierellia</taxon>
        <taxon>Tissierellales</taxon>
        <taxon>Tissierellaceae</taxon>
        <taxon>Tissierella</taxon>
    </lineage>
</organism>
<name>A0ABS6E3V4_9FIRM</name>
<dbReference type="PIRSF" id="PIRSF019345">
    <property type="entry name" value="ScpB"/>
    <property type="match status" value="1"/>
</dbReference>
<sequence length="182" mass="21167">MDVREIKSIIESLLFTWGDPLELKDIASILEIEEKEVKGILEEMIDDFDYNRRGLKIIKIKDTYQLGTRSEHFEWLKKLSNPRMAKSLSNAAIETLSIIAYRQPIIKSDIEIIRGVRCDKAIETLVERGLIEEKGRLERTGRPILYGTTNEFLRYFGLETLEELPPLREINEGELDDIDLEK</sequence>
<evidence type="ECO:0000256" key="1">
    <source>
        <dbReference type="ARBA" id="ARBA00022490"/>
    </source>
</evidence>
<comment type="similarity">
    <text evidence="2">Belongs to the ScpB family.</text>
</comment>
<comment type="function">
    <text evidence="2">Participates in chromosomal partition during cell division. May act via the formation of a condensin-like complex containing Smc and ScpA that pull DNA away from mid-cell into both cell halves.</text>
</comment>
<dbReference type="PANTHER" id="PTHR34298:SF2">
    <property type="entry name" value="SEGREGATION AND CONDENSATION PROTEIN B"/>
    <property type="match status" value="1"/>
</dbReference>
<comment type="caution">
    <text evidence="3">The sequence shown here is derived from an EMBL/GenBank/DDBJ whole genome shotgun (WGS) entry which is preliminary data.</text>
</comment>
<evidence type="ECO:0000313" key="3">
    <source>
        <dbReference type="EMBL" id="MBU5437578.1"/>
    </source>
</evidence>
<keyword evidence="2" id="KW-0132">Cell division</keyword>
<keyword evidence="4" id="KW-1185">Reference proteome</keyword>
<gene>
    <name evidence="2 3" type="primary">scpB</name>
    <name evidence="3" type="ORF">KQI42_06140</name>
</gene>
<keyword evidence="1 2" id="KW-0963">Cytoplasm</keyword>
<dbReference type="Pfam" id="PF04079">
    <property type="entry name" value="SMC_ScpB"/>
    <property type="match status" value="1"/>
</dbReference>
<evidence type="ECO:0000313" key="4">
    <source>
        <dbReference type="Proteomes" id="UP000749471"/>
    </source>
</evidence>
<evidence type="ECO:0000256" key="2">
    <source>
        <dbReference type="HAMAP-Rule" id="MF_01804"/>
    </source>
</evidence>
<keyword evidence="2" id="KW-0159">Chromosome partition</keyword>
<keyword evidence="2" id="KW-0131">Cell cycle</keyword>
<dbReference type="InterPro" id="IPR005234">
    <property type="entry name" value="ScpB_csome_segregation"/>
</dbReference>
<dbReference type="Proteomes" id="UP000749471">
    <property type="component" value="Unassembled WGS sequence"/>
</dbReference>
<comment type="subunit">
    <text evidence="2">Homodimer. Homodimerization may be required to stabilize the binding of ScpA to the Smc head domains. Component of a cohesin-like complex composed of ScpA, ScpB and the Smc homodimer, in which ScpA and ScpB bind to the head domain of Smc. The presence of the three proteins is required for the association of the complex with DNA.</text>
</comment>